<dbReference type="GO" id="GO:0006260">
    <property type="term" value="P:DNA replication"/>
    <property type="evidence" value="ECO:0007669"/>
    <property type="project" value="UniProtKB-KW"/>
</dbReference>
<dbReference type="PIRSF" id="PIRSF021439">
    <property type="entry name" value="DUF972"/>
    <property type="match status" value="1"/>
</dbReference>
<dbReference type="Proteomes" id="UP000051330">
    <property type="component" value="Unassembled WGS sequence"/>
</dbReference>
<organism evidence="7 8">
    <name type="scientific">Schleiferilactobacillus perolens DSM 12744</name>
    <dbReference type="NCBI Taxonomy" id="1423792"/>
    <lineage>
        <taxon>Bacteria</taxon>
        <taxon>Bacillati</taxon>
        <taxon>Bacillota</taxon>
        <taxon>Bacilli</taxon>
        <taxon>Lactobacillales</taxon>
        <taxon>Lactobacillaceae</taxon>
        <taxon>Schleiferilactobacillus</taxon>
    </lineage>
</organism>
<gene>
    <name evidence="7" type="ORF">FD09_GL001599</name>
</gene>
<keyword evidence="2" id="KW-0235">DNA replication</keyword>
<proteinExistence type="predicted"/>
<dbReference type="GO" id="GO:0046872">
    <property type="term" value="F:metal ion binding"/>
    <property type="evidence" value="ECO:0007669"/>
    <property type="project" value="UniProtKB-KW"/>
</dbReference>
<keyword evidence="8" id="KW-1185">Reference proteome</keyword>
<dbReference type="PATRIC" id="fig|1423792.3.peg.1620"/>
<evidence type="ECO:0000256" key="3">
    <source>
        <dbReference type="ARBA" id="ARBA00022723"/>
    </source>
</evidence>
<sequence length="123" mass="14024">MTDVAQQAEQPAEEDLYHELLALKESAENTLALANKMTDEVADLTEKNAELRIENVNLRNRLEELSKPEGTTNQTKEGLSKSKKNLEKLYEQGYHVCTVLYGSRRENNEDCAFCLDVIYGDRK</sequence>
<keyword evidence="4" id="KW-0862">Zinc</keyword>
<evidence type="ECO:0008006" key="9">
    <source>
        <dbReference type="Google" id="ProtNLM"/>
    </source>
</evidence>
<evidence type="ECO:0000256" key="4">
    <source>
        <dbReference type="ARBA" id="ARBA00022833"/>
    </source>
</evidence>
<dbReference type="GO" id="GO:0008156">
    <property type="term" value="P:negative regulation of DNA replication"/>
    <property type="evidence" value="ECO:0007669"/>
    <property type="project" value="UniProtKB-KW"/>
</dbReference>
<dbReference type="STRING" id="1423792.FD09_GL001599"/>
<feature type="coiled-coil region" evidence="6">
    <location>
        <begin position="27"/>
        <end position="61"/>
    </location>
</feature>
<evidence type="ECO:0000256" key="2">
    <source>
        <dbReference type="ARBA" id="ARBA00022705"/>
    </source>
</evidence>
<keyword evidence="6" id="KW-0175">Coiled coil</keyword>
<protein>
    <recommendedName>
        <fullName evidence="9">Initiation-control protein YabA</fullName>
    </recommendedName>
</protein>
<reference evidence="7 8" key="1">
    <citation type="journal article" date="2015" name="Genome Announc.">
        <title>Expanding the biotechnology potential of lactobacilli through comparative genomics of 213 strains and associated genera.</title>
        <authorList>
            <person name="Sun Z."/>
            <person name="Harris H.M."/>
            <person name="McCann A."/>
            <person name="Guo C."/>
            <person name="Argimon S."/>
            <person name="Zhang W."/>
            <person name="Yang X."/>
            <person name="Jeffery I.B."/>
            <person name="Cooney J.C."/>
            <person name="Kagawa T.F."/>
            <person name="Liu W."/>
            <person name="Song Y."/>
            <person name="Salvetti E."/>
            <person name="Wrobel A."/>
            <person name="Rasinkangas P."/>
            <person name="Parkhill J."/>
            <person name="Rea M.C."/>
            <person name="O'Sullivan O."/>
            <person name="Ritari J."/>
            <person name="Douillard F.P."/>
            <person name="Paul Ross R."/>
            <person name="Yang R."/>
            <person name="Briner A.E."/>
            <person name="Felis G.E."/>
            <person name="de Vos W.M."/>
            <person name="Barrangou R."/>
            <person name="Klaenhammer T.R."/>
            <person name="Caufield P.W."/>
            <person name="Cui Y."/>
            <person name="Zhang H."/>
            <person name="O'Toole P.W."/>
        </authorList>
    </citation>
    <scope>NUCLEOTIDE SEQUENCE [LARGE SCALE GENOMIC DNA]</scope>
    <source>
        <strain evidence="7 8">DSM 12744</strain>
    </source>
</reference>
<comment type="caution">
    <text evidence="7">The sequence shown here is derived from an EMBL/GenBank/DDBJ whole genome shotgun (WGS) entry which is preliminary data.</text>
</comment>
<evidence type="ECO:0000256" key="1">
    <source>
        <dbReference type="ARBA" id="ARBA00022490"/>
    </source>
</evidence>
<evidence type="ECO:0000313" key="7">
    <source>
        <dbReference type="EMBL" id="KRL08498.1"/>
    </source>
</evidence>
<name>A0A0R1MTR2_9LACO</name>
<dbReference type="EMBL" id="AZEC01000022">
    <property type="protein sequence ID" value="KRL08498.1"/>
    <property type="molecule type" value="Genomic_DNA"/>
</dbReference>
<dbReference type="AlphaFoldDB" id="A0A0R1MTR2"/>
<keyword evidence="1" id="KW-0963">Cytoplasm</keyword>
<evidence type="ECO:0000313" key="8">
    <source>
        <dbReference type="Proteomes" id="UP000051330"/>
    </source>
</evidence>
<accession>A0A0R1MTR2</accession>
<evidence type="ECO:0000256" key="6">
    <source>
        <dbReference type="SAM" id="Coils"/>
    </source>
</evidence>
<evidence type="ECO:0000256" key="5">
    <source>
        <dbReference type="ARBA" id="ARBA00022880"/>
    </source>
</evidence>
<keyword evidence="3" id="KW-0479">Metal-binding</keyword>
<keyword evidence="5" id="KW-0236">DNA replication inhibitor</keyword>
<dbReference type="Pfam" id="PF06156">
    <property type="entry name" value="YabA"/>
    <property type="match status" value="1"/>
</dbReference>
<dbReference type="InterPro" id="IPR010377">
    <property type="entry name" value="YabA"/>
</dbReference>